<dbReference type="GO" id="GO:0016491">
    <property type="term" value="F:oxidoreductase activity"/>
    <property type="evidence" value="ECO:0007669"/>
    <property type="project" value="TreeGrafter"/>
</dbReference>
<proteinExistence type="predicted"/>
<protein>
    <recommendedName>
        <fullName evidence="3">HEAT repeat domain-containing protein</fullName>
    </recommendedName>
</protein>
<dbReference type="Pfam" id="PF13646">
    <property type="entry name" value="HEAT_2"/>
    <property type="match status" value="1"/>
</dbReference>
<sequence length="303" mass="33372">MLTNTAAGKGDMKKGILIPLDRPARLLKKARAYLADVERFLSETPVAVNILLDALPHADTDMILKILPLIGYAGKDKVLWPLYHLMTGPCKDEQVRHSAALQLGLAASLSDDPSALKGALIAKLNHPEPYVRSSCALALGWEGNWPAVESLVAHLSDPDQDVQASVIAALSSVGDARVFDILRDRLEYGTREQQRSILLNLWRFAERIPHVEDVYVGCMDTIASDLRLDALSGLGIIPLSGAIIDTYRRLLADEDPRIRHQILKNLSAEDPADYGPLNDILERMLEDADPRVRQAAIHLFAKT</sequence>
<gene>
    <name evidence="1" type="ORF">DSCA_41440</name>
</gene>
<dbReference type="SMART" id="SM00567">
    <property type="entry name" value="EZ_HEAT"/>
    <property type="match status" value="3"/>
</dbReference>
<dbReference type="Proteomes" id="UP000427906">
    <property type="component" value="Chromosome"/>
</dbReference>
<keyword evidence="2" id="KW-1185">Reference proteome</keyword>
<evidence type="ECO:0000313" key="1">
    <source>
        <dbReference type="EMBL" id="BBO70214.1"/>
    </source>
</evidence>
<accession>A0A5K7YV79</accession>
<dbReference type="InterPro" id="IPR011989">
    <property type="entry name" value="ARM-like"/>
</dbReference>
<dbReference type="PANTHER" id="PTHR12697">
    <property type="entry name" value="PBS LYASE HEAT-LIKE PROTEIN"/>
    <property type="match status" value="1"/>
</dbReference>
<evidence type="ECO:0008006" key="3">
    <source>
        <dbReference type="Google" id="ProtNLM"/>
    </source>
</evidence>
<dbReference type="SUPFAM" id="SSF48371">
    <property type="entry name" value="ARM repeat"/>
    <property type="match status" value="1"/>
</dbReference>
<dbReference type="InterPro" id="IPR016024">
    <property type="entry name" value="ARM-type_fold"/>
</dbReference>
<reference evidence="1 2" key="1">
    <citation type="submission" date="2019-11" db="EMBL/GenBank/DDBJ databases">
        <title>Comparative genomics of hydrocarbon-degrading Desulfosarcina strains.</title>
        <authorList>
            <person name="Watanabe M."/>
            <person name="Kojima H."/>
            <person name="Fukui M."/>
        </authorList>
    </citation>
    <scope>NUCLEOTIDE SEQUENCE [LARGE SCALE GENOMIC DNA]</scope>
    <source>
        <strain evidence="1 2">PL12</strain>
    </source>
</reference>
<name>A0A5K7YV79_9BACT</name>
<organism evidence="1 2">
    <name type="scientific">Desulfosarcina alkanivorans</name>
    <dbReference type="NCBI Taxonomy" id="571177"/>
    <lineage>
        <taxon>Bacteria</taxon>
        <taxon>Pseudomonadati</taxon>
        <taxon>Thermodesulfobacteriota</taxon>
        <taxon>Desulfobacteria</taxon>
        <taxon>Desulfobacterales</taxon>
        <taxon>Desulfosarcinaceae</taxon>
        <taxon>Desulfosarcina</taxon>
    </lineage>
</organism>
<dbReference type="InterPro" id="IPR004155">
    <property type="entry name" value="PBS_lyase_HEAT"/>
</dbReference>
<evidence type="ECO:0000313" key="2">
    <source>
        <dbReference type="Proteomes" id="UP000427906"/>
    </source>
</evidence>
<dbReference type="PANTHER" id="PTHR12697:SF5">
    <property type="entry name" value="DEOXYHYPUSINE HYDROXYLASE"/>
    <property type="match status" value="1"/>
</dbReference>
<dbReference type="EMBL" id="AP021874">
    <property type="protein sequence ID" value="BBO70214.1"/>
    <property type="molecule type" value="Genomic_DNA"/>
</dbReference>
<dbReference type="Gene3D" id="1.25.10.10">
    <property type="entry name" value="Leucine-rich Repeat Variant"/>
    <property type="match status" value="2"/>
</dbReference>
<dbReference type="AlphaFoldDB" id="A0A5K7YV79"/>
<dbReference type="KEGG" id="dalk:DSCA_41440"/>